<dbReference type="InterPro" id="IPR038635">
    <property type="entry name" value="CCR4-NOT_su2/3/5_C_sf"/>
</dbReference>
<dbReference type="AlphaFoldDB" id="A0AAD9DAH7"/>
<proteinExistence type="inferred from homology"/>
<organism evidence="5 6">
    <name type="scientific">Skeletonema marinoi</name>
    <dbReference type="NCBI Taxonomy" id="267567"/>
    <lineage>
        <taxon>Eukaryota</taxon>
        <taxon>Sar</taxon>
        <taxon>Stramenopiles</taxon>
        <taxon>Ochrophyta</taxon>
        <taxon>Bacillariophyta</taxon>
        <taxon>Coscinodiscophyceae</taxon>
        <taxon>Thalassiosirophycidae</taxon>
        <taxon>Thalassiosirales</taxon>
        <taxon>Skeletonemataceae</taxon>
        <taxon>Skeletonema</taxon>
        <taxon>Skeletonema marinoi-dohrnii complex</taxon>
    </lineage>
</organism>
<comment type="caution">
    <text evidence="5">The sequence shown here is derived from an EMBL/GenBank/DDBJ whole genome shotgun (WGS) entry which is preliminary data.</text>
</comment>
<dbReference type="EMBL" id="JATAAI010000019">
    <property type="protein sequence ID" value="KAK1738929.1"/>
    <property type="molecule type" value="Genomic_DNA"/>
</dbReference>
<dbReference type="Proteomes" id="UP001224775">
    <property type="component" value="Unassembled WGS sequence"/>
</dbReference>
<dbReference type="GO" id="GO:0006355">
    <property type="term" value="P:regulation of DNA-templated transcription"/>
    <property type="evidence" value="ECO:0007669"/>
    <property type="project" value="InterPro"/>
</dbReference>
<dbReference type="Gene3D" id="2.30.30.1020">
    <property type="entry name" value="CCR4-NOT complex subunit 2/3/5, C-terminal domain"/>
    <property type="match status" value="1"/>
</dbReference>
<accession>A0AAD9DAH7</accession>
<dbReference type="PANTHER" id="PTHR23326">
    <property type="entry name" value="CCR4 NOT-RELATED"/>
    <property type="match status" value="1"/>
</dbReference>
<evidence type="ECO:0000313" key="5">
    <source>
        <dbReference type="EMBL" id="KAK1738929.1"/>
    </source>
</evidence>
<evidence type="ECO:0000259" key="4">
    <source>
        <dbReference type="Pfam" id="PF04153"/>
    </source>
</evidence>
<evidence type="ECO:0000256" key="1">
    <source>
        <dbReference type="ARBA" id="ARBA00007682"/>
    </source>
</evidence>
<gene>
    <name evidence="5" type="ORF">QTG54_010245</name>
</gene>
<reference evidence="5" key="1">
    <citation type="submission" date="2023-06" db="EMBL/GenBank/DDBJ databases">
        <title>Survivors Of The Sea: Transcriptome response of Skeletonema marinoi to long-term dormancy.</title>
        <authorList>
            <person name="Pinder M.I.M."/>
            <person name="Kourtchenko O."/>
            <person name="Robertson E.K."/>
            <person name="Larsson T."/>
            <person name="Maumus F."/>
            <person name="Osuna-Cruz C.M."/>
            <person name="Vancaester E."/>
            <person name="Stenow R."/>
            <person name="Vandepoele K."/>
            <person name="Ploug H."/>
            <person name="Bruchert V."/>
            <person name="Godhe A."/>
            <person name="Topel M."/>
        </authorList>
    </citation>
    <scope>NUCLEOTIDE SEQUENCE</scope>
    <source>
        <strain evidence="5">R05AC</strain>
    </source>
</reference>
<dbReference type="InterPro" id="IPR040168">
    <property type="entry name" value="Not2/3/5"/>
</dbReference>
<dbReference type="InterPro" id="IPR007282">
    <property type="entry name" value="NOT2/3/5_C"/>
</dbReference>
<evidence type="ECO:0000256" key="2">
    <source>
        <dbReference type="ARBA" id="ARBA00023015"/>
    </source>
</evidence>
<name>A0AAD9DAH7_9STRA</name>
<keyword evidence="3" id="KW-0804">Transcription</keyword>
<sequence length="141" mass="16162">MTDADRNRLALGSDLTVLGLNLNSNDNLYSTFGGPFSDKPATREPHYQLPMCYYMQPPALKTGHLSKFQLETLFYIFYALPKDVLQAYAAQELYTRDWRYHVESKVWFKQATPSDVPNGNVAAGQYIYFDINTWDVDCTVT</sequence>
<comment type="similarity">
    <text evidence="1">Belongs to the CNOT2/3/5 family.</text>
</comment>
<keyword evidence="6" id="KW-1185">Reference proteome</keyword>
<evidence type="ECO:0000313" key="6">
    <source>
        <dbReference type="Proteomes" id="UP001224775"/>
    </source>
</evidence>
<protein>
    <submittedName>
        <fullName evidence="5">CCR4-NOT transcription complex subunit 2</fullName>
    </submittedName>
</protein>
<dbReference type="GO" id="GO:0030015">
    <property type="term" value="C:CCR4-NOT core complex"/>
    <property type="evidence" value="ECO:0007669"/>
    <property type="project" value="InterPro"/>
</dbReference>
<feature type="domain" description="NOT2/NOT3/NOT5 C-terminal" evidence="4">
    <location>
        <begin position="29"/>
        <end position="136"/>
    </location>
</feature>
<keyword evidence="2" id="KW-0805">Transcription regulation</keyword>
<dbReference type="Pfam" id="PF04153">
    <property type="entry name" value="NOT2_3_5_C"/>
    <property type="match status" value="1"/>
</dbReference>
<evidence type="ECO:0000256" key="3">
    <source>
        <dbReference type="ARBA" id="ARBA00023163"/>
    </source>
</evidence>